<dbReference type="InterPro" id="IPR036890">
    <property type="entry name" value="HATPase_C_sf"/>
</dbReference>
<dbReference type="Proteomes" id="UP001247754">
    <property type="component" value="Unassembled WGS sequence"/>
</dbReference>
<feature type="domain" description="Histidine phosphotransferase ChpT C-terminal" evidence="1">
    <location>
        <begin position="76"/>
        <end position="183"/>
    </location>
</feature>
<organism evidence="2 3">
    <name type="scientific">Ruixingdingia sedimenti</name>
    <dbReference type="NCBI Taxonomy" id="3073604"/>
    <lineage>
        <taxon>Bacteria</taxon>
        <taxon>Pseudomonadati</taxon>
        <taxon>Pseudomonadota</taxon>
        <taxon>Alphaproteobacteria</taxon>
        <taxon>Rhodobacterales</taxon>
        <taxon>Paracoccaceae</taxon>
        <taxon>Ruixingdingia</taxon>
    </lineage>
</organism>
<dbReference type="InterPro" id="IPR018762">
    <property type="entry name" value="ChpT_C"/>
</dbReference>
<reference evidence="2 3" key="1">
    <citation type="submission" date="2023-09" db="EMBL/GenBank/DDBJ databases">
        <title>Xinfangfangia sedmenti sp. nov., isolated the sedment.</title>
        <authorList>
            <person name="Xu L."/>
        </authorList>
    </citation>
    <scope>NUCLEOTIDE SEQUENCE [LARGE SCALE GENOMIC DNA]</scope>
    <source>
        <strain evidence="2 3">LG-4</strain>
    </source>
</reference>
<evidence type="ECO:0000313" key="2">
    <source>
        <dbReference type="EMBL" id="MDR5652487.1"/>
    </source>
</evidence>
<comment type="caution">
    <text evidence="2">The sequence shown here is derived from an EMBL/GenBank/DDBJ whole genome shotgun (WGS) entry which is preliminary data.</text>
</comment>
<evidence type="ECO:0000313" key="3">
    <source>
        <dbReference type="Proteomes" id="UP001247754"/>
    </source>
</evidence>
<name>A0ABU1F7R5_9RHOB</name>
<evidence type="ECO:0000259" key="1">
    <source>
        <dbReference type="Pfam" id="PF10090"/>
    </source>
</evidence>
<keyword evidence="3" id="KW-1185">Reference proteome</keyword>
<dbReference type="Gene3D" id="1.10.287.130">
    <property type="match status" value="1"/>
</dbReference>
<dbReference type="Gene3D" id="3.30.565.10">
    <property type="entry name" value="Histidine kinase-like ATPase, C-terminal domain"/>
    <property type="match status" value="1"/>
</dbReference>
<dbReference type="Pfam" id="PF10090">
    <property type="entry name" value="HPTransfase"/>
    <property type="match status" value="1"/>
</dbReference>
<proteinExistence type="predicted"/>
<sequence length="197" mass="21257">MDKTELAALLGSRICHDLISPLGAIGNGVELLAMAGQGTGPEVALISESVANANARIRFFRVAYGMAGADQRMGRPEILSILGESTRGGRTVIDWRVAGDLPRREVRLAFLALQCLETAMPYGGQVAVDREGARWTLAGTARKLRHDAALWDALCDPLMALSLTPAQVHFGLLREDLTAQNRHAALRIADQVIELSF</sequence>
<gene>
    <name evidence="2" type="ORF">RGD00_07725</name>
</gene>
<protein>
    <submittedName>
        <fullName evidence="2">Histidine phosphotransferase family protein</fullName>
    </submittedName>
</protein>
<accession>A0ABU1F7R5</accession>
<dbReference type="RefSeq" id="WP_310456732.1">
    <property type="nucleotide sequence ID" value="NZ_JAVKPH010000006.1"/>
</dbReference>
<dbReference type="EMBL" id="JAVKPH010000006">
    <property type="protein sequence ID" value="MDR5652487.1"/>
    <property type="molecule type" value="Genomic_DNA"/>
</dbReference>